<gene>
    <name evidence="1" type="ORF">SB48_HM08orf04488</name>
</gene>
<sequence length="59" mass="6979">MKSCAFPYFALDLNEAFMLLYDFITDHQTKSGSSFFCRIERLAQLFNFIVRDAFPFIQL</sequence>
<dbReference type="Proteomes" id="UP000032024">
    <property type="component" value="Chromosome"/>
</dbReference>
<evidence type="ECO:0000313" key="1">
    <source>
        <dbReference type="EMBL" id="AJO23607.1"/>
    </source>
</evidence>
<protein>
    <submittedName>
        <fullName evidence="1">Uncharacterized protein</fullName>
    </submittedName>
</protein>
<reference evidence="2" key="1">
    <citation type="submission" date="2015-01" db="EMBL/GenBank/DDBJ databases">
        <title>Comparative genome analysis of Bacillus coagulans HM-08, Clostridium butyricum HM-68, Bacillus subtilis HM-66 and Bacillus paralicheniformis BL-09.</title>
        <authorList>
            <person name="Zhang H."/>
        </authorList>
    </citation>
    <scope>NUCLEOTIDE SEQUENCE [LARGE SCALE GENOMIC DNA]</scope>
    <source>
        <strain evidence="2">HM-08</strain>
    </source>
</reference>
<accession>A0AAN0T615</accession>
<evidence type="ECO:0000313" key="2">
    <source>
        <dbReference type="Proteomes" id="UP000032024"/>
    </source>
</evidence>
<keyword evidence="2" id="KW-1185">Reference proteome</keyword>
<name>A0AAN0T615_HEYCO</name>
<organism evidence="1 2">
    <name type="scientific">Heyndrickxia coagulans</name>
    <name type="common">Weizmannia coagulans</name>
    <dbReference type="NCBI Taxonomy" id="1398"/>
    <lineage>
        <taxon>Bacteria</taxon>
        <taxon>Bacillati</taxon>
        <taxon>Bacillota</taxon>
        <taxon>Bacilli</taxon>
        <taxon>Bacillales</taxon>
        <taxon>Bacillaceae</taxon>
        <taxon>Heyndrickxia</taxon>
    </lineage>
</organism>
<proteinExistence type="predicted"/>
<dbReference type="AlphaFoldDB" id="A0AAN0T615"/>
<dbReference type="EMBL" id="CP010525">
    <property type="protein sequence ID" value="AJO23607.1"/>
    <property type="molecule type" value="Genomic_DNA"/>
</dbReference>